<keyword evidence="2" id="KW-1185">Reference proteome</keyword>
<reference evidence="1 2" key="1">
    <citation type="submission" date="2023-02" db="EMBL/GenBank/DDBJ databases">
        <title>LHISI_Scaffold_Assembly.</title>
        <authorList>
            <person name="Stuart O.P."/>
            <person name="Cleave R."/>
            <person name="Magrath M.J.L."/>
            <person name="Mikheyev A.S."/>
        </authorList>
    </citation>
    <scope>NUCLEOTIDE SEQUENCE [LARGE SCALE GENOMIC DNA]</scope>
    <source>
        <strain evidence="1">Daus_M_001</strain>
        <tissue evidence="1">Leg muscle</tissue>
    </source>
</reference>
<name>A0ABQ9G6I9_9NEOP</name>
<gene>
    <name evidence="1" type="ORF">PR048_031882</name>
</gene>
<accession>A0ABQ9G6I9</accession>
<sequence length="101" mass="11603">MLHLYKTERARASIRTDTIVIVLDSQKTLPTTRLSTNKVYYLRQLWTYNCGIHNIVTGKTHMFMWDESTAKRGSQEVGSCLVKYASSLDDEIKHAIAYTDC</sequence>
<dbReference type="EMBL" id="JARBHB010000015">
    <property type="protein sequence ID" value="KAJ8868073.1"/>
    <property type="molecule type" value="Genomic_DNA"/>
</dbReference>
<organism evidence="1 2">
    <name type="scientific">Dryococelus australis</name>
    <dbReference type="NCBI Taxonomy" id="614101"/>
    <lineage>
        <taxon>Eukaryota</taxon>
        <taxon>Metazoa</taxon>
        <taxon>Ecdysozoa</taxon>
        <taxon>Arthropoda</taxon>
        <taxon>Hexapoda</taxon>
        <taxon>Insecta</taxon>
        <taxon>Pterygota</taxon>
        <taxon>Neoptera</taxon>
        <taxon>Polyneoptera</taxon>
        <taxon>Phasmatodea</taxon>
        <taxon>Verophasmatodea</taxon>
        <taxon>Anareolatae</taxon>
        <taxon>Phasmatidae</taxon>
        <taxon>Eurycanthinae</taxon>
        <taxon>Dryococelus</taxon>
    </lineage>
</organism>
<evidence type="ECO:0000313" key="2">
    <source>
        <dbReference type="Proteomes" id="UP001159363"/>
    </source>
</evidence>
<proteinExistence type="predicted"/>
<dbReference type="Proteomes" id="UP001159363">
    <property type="component" value="Chromosome 14"/>
</dbReference>
<protein>
    <recommendedName>
        <fullName evidence="3">Lipocalin</fullName>
    </recommendedName>
</protein>
<comment type="caution">
    <text evidence="1">The sequence shown here is derived from an EMBL/GenBank/DDBJ whole genome shotgun (WGS) entry which is preliminary data.</text>
</comment>
<evidence type="ECO:0000313" key="1">
    <source>
        <dbReference type="EMBL" id="KAJ8868073.1"/>
    </source>
</evidence>
<evidence type="ECO:0008006" key="3">
    <source>
        <dbReference type="Google" id="ProtNLM"/>
    </source>
</evidence>